<dbReference type="EMBL" id="JBIPKE010000016">
    <property type="protein sequence ID" value="MFH6983830.1"/>
    <property type="molecule type" value="Genomic_DNA"/>
</dbReference>
<dbReference type="RefSeq" id="WP_159582486.1">
    <property type="nucleotide sequence ID" value="NZ_JBIPKE010000016.1"/>
</dbReference>
<keyword evidence="2" id="KW-1185">Reference proteome</keyword>
<evidence type="ECO:0000313" key="1">
    <source>
        <dbReference type="EMBL" id="MFH6983830.1"/>
    </source>
</evidence>
<dbReference type="InterPro" id="IPR050580">
    <property type="entry name" value="2H_phosphoesterase_YjcG-like"/>
</dbReference>
<gene>
    <name evidence="1" type="ORF">ACHKAR_10280</name>
</gene>
<protein>
    <submittedName>
        <fullName evidence="1">2'-5' RNA ligase family protein</fullName>
    </submittedName>
</protein>
<name>A0ABW7N890_9BACT</name>
<dbReference type="PANTHER" id="PTHR40037">
    <property type="entry name" value="PHOSPHOESTERASE YJCG-RELATED"/>
    <property type="match status" value="1"/>
</dbReference>
<dbReference type="GO" id="GO:0016874">
    <property type="term" value="F:ligase activity"/>
    <property type="evidence" value="ECO:0007669"/>
    <property type="project" value="UniProtKB-KW"/>
</dbReference>
<keyword evidence="1" id="KW-0436">Ligase</keyword>
<organism evidence="1 2">
    <name type="scientific">Marinoscillum luteum</name>
    <dbReference type="NCBI Taxonomy" id="861051"/>
    <lineage>
        <taxon>Bacteria</taxon>
        <taxon>Pseudomonadati</taxon>
        <taxon>Bacteroidota</taxon>
        <taxon>Cytophagia</taxon>
        <taxon>Cytophagales</taxon>
        <taxon>Reichenbachiellaceae</taxon>
        <taxon>Marinoscillum</taxon>
    </lineage>
</organism>
<accession>A0ABW7N890</accession>
<evidence type="ECO:0000313" key="2">
    <source>
        <dbReference type="Proteomes" id="UP001610063"/>
    </source>
</evidence>
<dbReference type="Proteomes" id="UP001610063">
    <property type="component" value="Unassembled WGS sequence"/>
</dbReference>
<dbReference type="InterPro" id="IPR009097">
    <property type="entry name" value="Cyclic_Pdiesterase"/>
</dbReference>
<dbReference type="Gene3D" id="3.90.1140.10">
    <property type="entry name" value="Cyclic phosphodiesterase"/>
    <property type="match status" value="1"/>
</dbReference>
<sequence>MGEPTTKIQRLYFVALIPPEPIKSEVWQMKEEVKSKYGSKAALKSPAHITLHMPFTFRVDREDQIIHCLQEAVTGTPSIRIKHDGFGCFEPRVIYVNVEKTAPLENLKKNVVKQMRLNLKLQNADYKNLPFHPHMTIAFRDLKKATFQEAWPEYRQRSYEANWECGTVCLLKHTGKDWAVLEEVVF</sequence>
<proteinExistence type="predicted"/>
<dbReference type="SUPFAM" id="SSF55144">
    <property type="entry name" value="LigT-like"/>
    <property type="match status" value="1"/>
</dbReference>
<reference evidence="1 2" key="1">
    <citation type="journal article" date="2013" name="Int. J. Syst. Evol. Microbiol.">
        <title>Marinoscillum luteum sp. nov., isolated from marine sediment.</title>
        <authorList>
            <person name="Cha I.T."/>
            <person name="Park S.J."/>
            <person name="Kim S.J."/>
            <person name="Kim J.G."/>
            <person name="Jung M.Y."/>
            <person name="Shin K.S."/>
            <person name="Kwon K.K."/>
            <person name="Yang S.H."/>
            <person name="Seo Y.S."/>
            <person name="Rhee S.K."/>
        </authorList>
    </citation>
    <scope>NUCLEOTIDE SEQUENCE [LARGE SCALE GENOMIC DNA]</scope>
    <source>
        <strain evidence="1 2">KCTC 23939</strain>
    </source>
</reference>
<comment type="caution">
    <text evidence="1">The sequence shown here is derived from an EMBL/GenBank/DDBJ whole genome shotgun (WGS) entry which is preliminary data.</text>
</comment>
<dbReference type="Pfam" id="PF13563">
    <property type="entry name" value="2_5_RNA_ligase2"/>
    <property type="match status" value="1"/>
</dbReference>
<dbReference type="PANTHER" id="PTHR40037:SF1">
    <property type="entry name" value="PHOSPHOESTERASE SAOUHSC_00951-RELATED"/>
    <property type="match status" value="1"/>
</dbReference>